<proteinExistence type="inferred from homology"/>
<evidence type="ECO:0000256" key="8">
    <source>
        <dbReference type="ARBA" id="ARBA00047427"/>
    </source>
</evidence>
<feature type="transmembrane region" description="Helical" evidence="17">
    <location>
        <begin position="67"/>
        <end position="90"/>
    </location>
</feature>
<dbReference type="GeneID" id="412929"/>
<evidence type="ECO:0000256" key="7">
    <source>
        <dbReference type="ARBA" id="ARBA00047368"/>
    </source>
</evidence>
<sequence length="259" mass="30709">MVGFSLKLVHNILRRLTKNFNKMTYTLNQLLHTSSCLMYVVTLYKAFTLRIPTSYNIRFTKFDPGQLKYLTIWDVIIQAVFFFICMLNDWFGTNAVSPKKPPFIRKLKDYIHAILSFPIAMFVGVTFWALMFVDRELVLPKAVDPYFPWWLNHLMHTMIMITILIETILVPRTYPKRSNGLLGIIIFLFIYLVWIYIIYYKSGVWVYPVLEVLSLPLRLVFFSALITFSLSLYFIGEKMDNLFWGNKYIKHEKSYAKKK</sequence>
<evidence type="ECO:0000256" key="15">
    <source>
        <dbReference type="ARBA" id="ARBA00049322"/>
    </source>
</evidence>
<reference evidence="18" key="1">
    <citation type="submission" date="2021-01" db="UniProtKB">
        <authorList>
            <consortium name="EnsemblMetazoa"/>
        </authorList>
    </citation>
    <scope>IDENTIFICATION</scope>
    <source>
        <strain evidence="18">DH4</strain>
    </source>
</reference>
<dbReference type="PANTHER" id="PTHR10989:SF16">
    <property type="entry name" value="AT02829P-RELATED"/>
    <property type="match status" value="1"/>
</dbReference>
<evidence type="ECO:0000256" key="11">
    <source>
        <dbReference type="ARBA" id="ARBA00048701"/>
    </source>
</evidence>
<evidence type="ECO:0000256" key="5">
    <source>
        <dbReference type="ARBA" id="ARBA00022989"/>
    </source>
</evidence>
<dbReference type="RefSeq" id="XP_026295194.1">
    <property type="nucleotide sequence ID" value="XM_026439409.1"/>
</dbReference>
<dbReference type="Pfam" id="PF04750">
    <property type="entry name" value="Far-17a_AIG1"/>
    <property type="match status" value="1"/>
</dbReference>
<comment type="catalytic activity">
    <reaction evidence="13">
        <text>9-octadecanoyloxy-octadecanoate + H2O = 9-hydroxy-octadecanoate + octadecanoate + H(+)</text>
        <dbReference type="Rhea" id="RHEA:52096"/>
        <dbReference type="ChEBI" id="CHEBI:15377"/>
        <dbReference type="ChEBI" id="CHEBI:15378"/>
        <dbReference type="ChEBI" id="CHEBI:25629"/>
        <dbReference type="ChEBI" id="CHEBI:136286"/>
        <dbReference type="ChEBI" id="CHEBI:136373"/>
    </reaction>
    <physiologicalReaction direction="left-to-right" evidence="13">
        <dbReference type="Rhea" id="RHEA:52097"/>
    </physiologicalReaction>
</comment>
<feature type="transmembrane region" description="Helical" evidence="17">
    <location>
        <begin position="181"/>
        <end position="199"/>
    </location>
</feature>
<comment type="catalytic activity">
    <reaction evidence="9">
        <text>9-hexadecanoyloxy-octadecanoate + H2O = 9-hydroxy-octadecanoate + hexadecanoate + H(+)</text>
        <dbReference type="Rhea" id="RHEA:52052"/>
        <dbReference type="ChEBI" id="CHEBI:7896"/>
        <dbReference type="ChEBI" id="CHEBI:15377"/>
        <dbReference type="ChEBI" id="CHEBI:15378"/>
        <dbReference type="ChEBI" id="CHEBI:83670"/>
        <dbReference type="ChEBI" id="CHEBI:136286"/>
    </reaction>
    <physiologicalReaction direction="left-to-right" evidence="9">
        <dbReference type="Rhea" id="RHEA:52053"/>
    </physiologicalReaction>
</comment>
<reference evidence="20" key="2">
    <citation type="submission" date="2025-04" db="UniProtKB">
        <authorList>
            <consortium name="RefSeq"/>
        </authorList>
    </citation>
    <scope>IDENTIFICATION</scope>
    <source>
        <strain evidence="20">DH4</strain>
        <tissue evidence="20">Whole body</tissue>
    </source>
</reference>
<dbReference type="EnsemblMetazoa" id="XM_026439409">
    <property type="protein sequence ID" value="XP_026295194"/>
    <property type="gene ID" value="LOC412929"/>
</dbReference>
<comment type="catalytic activity">
    <reaction evidence="12">
        <text>9-(9Z-octadecenoyloxy)-octadecanoate + H2O = 9-hydroxy-octadecanoate + (9Z)-octadecenoate + H(+)</text>
        <dbReference type="Rhea" id="RHEA:52048"/>
        <dbReference type="ChEBI" id="CHEBI:15377"/>
        <dbReference type="ChEBI" id="CHEBI:15378"/>
        <dbReference type="ChEBI" id="CHEBI:30823"/>
        <dbReference type="ChEBI" id="CHEBI:136282"/>
        <dbReference type="ChEBI" id="CHEBI:136286"/>
    </reaction>
    <physiologicalReaction direction="left-to-right" evidence="12">
        <dbReference type="Rhea" id="RHEA:52049"/>
    </physiologicalReaction>
</comment>
<dbReference type="InterPro" id="IPR006838">
    <property type="entry name" value="ADTRP_AIG1"/>
</dbReference>
<dbReference type="OrthoDB" id="1898221at2759"/>
<dbReference type="PANTHER" id="PTHR10989">
    <property type="entry name" value="ANDROGEN-INDUCED PROTEIN 1-RELATED"/>
    <property type="match status" value="1"/>
</dbReference>
<evidence type="ECO:0000256" key="12">
    <source>
        <dbReference type="ARBA" id="ARBA00048800"/>
    </source>
</evidence>
<keyword evidence="5 17" id="KW-1133">Transmembrane helix</keyword>
<evidence type="ECO:0000256" key="4">
    <source>
        <dbReference type="ARBA" id="ARBA00022692"/>
    </source>
</evidence>
<organism evidence="18">
    <name type="scientific">Apis mellifera</name>
    <name type="common">Honeybee</name>
    <dbReference type="NCBI Taxonomy" id="7460"/>
    <lineage>
        <taxon>Eukaryota</taxon>
        <taxon>Metazoa</taxon>
        <taxon>Ecdysozoa</taxon>
        <taxon>Arthropoda</taxon>
        <taxon>Hexapoda</taxon>
        <taxon>Insecta</taxon>
        <taxon>Pterygota</taxon>
        <taxon>Neoptera</taxon>
        <taxon>Endopterygota</taxon>
        <taxon>Hymenoptera</taxon>
        <taxon>Apocrita</taxon>
        <taxon>Aculeata</taxon>
        <taxon>Apoidea</taxon>
        <taxon>Anthophila</taxon>
        <taxon>Apidae</taxon>
        <taxon>Apis</taxon>
    </lineage>
</organism>
<comment type="catalytic activity">
    <reaction evidence="8">
        <text>13-octadecanoyloxy-octadecanoate + H2O = 13-hydroxy-octadecanoate + octadecanoate + H(+)</text>
        <dbReference type="Rhea" id="RHEA:52084"/>
        <dbReference type="ChEBI" id="CHEBI:15377"/>
        <dbReference type="ChEBI" id="CHEBI:15378"/>
        <dbReference type="ChEBI" id="CHEBI:25629"/>
        <dbReference type="ChEBI" id="CHEBI:136304"/>
        <dbReference type="ChEBI" id="CHEBI:136335"/>
    </reaction>
    <physiologicalReaction direction="left-to-right" evidence="8">
        <dbReference type="Rhea" id="RHEA:52085"/>
    </physiologicalReaction>
</comment>
<dbReference type="GO" id="GO:0012505">
    <property type="term" value="C:endomembrane system"/>
    <property type="evidence" value="ECO:0007669"/>
    <property type="project" value="UniProtKB-SubCell"/>
</dbReference>
<evidence type="ECO:0000313" key="18">
    <source>
        <dbReference type="EnsemblMetazoa" id="XP_026295194"/>
    </source>
</evidence>
<evidence type="ECO:0000256" key="3">
    <source>
        <dbReference type="ARBA" id="ARBA00009300"/>
    </source>
</evidence>
<feature type="transmembrane region" description="Helical" evidence="17">
    <location>
        <begin position="219"/>
        <end position="236"/>
    </location>
</feature>
<comment type="catalytic activity">
    <reaction evidence="11">
        <text>12-(9Z-octadecenoyloxy)-octadecanoate + H2O = 12-hydroxyoctadecanoate + (9Z)-octadecenoate + H(+)</text>
        <dbReference type="Rhea" id="RHEA:52060"/>
        <dbReference type="ChEBI" id="CHEBI:15377"/>
        <dbReference type="ChEBI" id="CHEBI:15378"/>
        <dbReference type="ChEBI" id="CHEBI:30823"/>
        <dbReference type="ChEBI" id="CHEBI:84201"/>
        <dbReference type="ChEBI" id="CHEBI:136302"/>
    </reaction>
    <physiologicalReaction direction="left-to-right" evidence="11">
        <dbReference type="Rhea" id="RHEA:52061"/>
    </physiologicalReaction>
</comment>
<comment type="catalytic activity">
    <reaction evidence="7">
        <text>12-hexadecanoyloxy-octadecanoate + H2O = 12-hydroxyoctadecanoate + hexadecanoate + H(+)</text>
        <dbReference type="Rhea" id="RHEA:52056"/>
        <dbReference type="ChEBI" id="CHEBI:7896"/>
        <dbReference type="ChEBI" id="CHEBI:15377"/>
        <dbReference type="ChEBI" id="CHEBI:15378"/>
        <dbReference type="ChEBI" id="CHEBI:83677"/>
        <dbReference type="ChEBI" id="CHEBI:84201"/>
    </reaction>
    <physiologicalReaction direction="left-to-right" evidence="7">
        <dbReference type="Rhea" id="RHEA:52057"/>
    </physiologicalReaction>
</comment>
<dbReference type="GO" id="GO:0016020">
    <property type="term" value="C:membrane"/>
    <property type="evidence" value="ECO:0007669"/>
    <property type="project" value="InterPro"/>
</dbReference>
<evidence type="ECO:0000256" key="16">
    <source>
        <dbReference type="ARBA" id="ARBA00049428"/>
    </source>
</evidence>
<evidence type="ECO:0000256" key="2">
    <source>
        <dbReference type="ARBA" id="ARBA00004127"/>
    </source>
</evidence>
<dbReference type="Proteomes" id="UP000005203">
    <property type="component" value="Linkage group LG3"/>
</dbReference>
<evidence type="ECO:0000256" key="1">
    <source>
        <dbReference type="ARBA" id="ARBA00000923"/>
    </source>
</evidence>
<evidence type="ECO:0000313" key="20">
    <source>
        <dbReference type="RefSeq" id="XP_026295194.1"/>
    </source>
</evidence>
<evidence type="ECO:0000256" key="6">
    <source>
        <dbReference type="ARBA" id="ARBA00023136"/>
    </source>
</evidence>
<keyword evidence="6 17" id="KW-0472">Membrane</keyword>
<keyword evidence="4 17" id="KW-0812">Transmembrane</keyword>
<feature type="transmembrane region" description="Helical" evidence="17">
    <location>
        <begin position="25"/>
        <end position="47"/>
    </location>
</feature>
<dbReference type="AlphaFoldDB" id="A0A7M7L5B7"/>
<protein>
    <submittedName>
        <fullName evidence="20">Androgen-dependent TFPI-regulating protein isoform X1</fullName>
    </submittedName>
</protein>
<comment type="catalytic activity">
    <reaction evidence="10">
        <text>12-octadecanoyloxy-octadecanoate + H2O = 12-hydroxyoctadecanoate + octadecanoate + H(+)</text>
        <dbReference type="Rhea" id="RHEA:52080"/>
        <dbReference type="ChEBI" id="CHEBI:15377"/>
        <dbReference type="ChEBI" id="CHEBI:15378"/>
        <dbReference type="ChEBI" id="CHEBI:25629"/>
        <dbReference type="ChEBI" id="CHEBI:84201"/>
        <dbReference type="ChEBI" id="CHEBI:136330"/>
    </reaction>
    <physiologicalReaction direction="left-to-right" evidence="10">
        <dbReference type="Rhea" id="RHEA:52081"/>
    </physiologicalReaction>
</comment>
<comment type="similarity">
    <text evidence="3">Belongs to the AIG1 family.</text>
</comment>
<accession>A0A8B8GWA2</accession>
<comment type="catalytic activity">
    <reaction evidence="14">
        <text>13-(9Z-octadecenoyloxy)-octadecanoate + H2O = 13-hydroxy-octadecanoate + (9Z)-octadecenoate + H(+)</text>
        <dbReference type="Rhea" id="RHEA:52064"/>
        <dbReference type="ChEBI" id="CHEBI:15377"/>
        <dbReference type="ChEBI" id="CHEBI:15378"/>
        <dbReference type="ChEBI" id="CHEBI:30823"/>
        <dbReference type="ChEBI" id="CHEBI:136303"/>
        <dbReference type="ChEBI" id="CHEBI:136304"/>
    </reaction>
    <physiologicalReaction direction="left-to-right" evidence="14">
        <dbReference type="Rhea" id="RHEA:52065"/>
    </physiologicalReaction>
</comment>
<comment type="subcellular location">
    <subcellularLocation>
        <location evidence="2">Endomembrane system</location>
        <topology evidence="2">Multi-pass membrane protein</topology>
    </subcellularLocation>
</comment>
<evidence type="ECO:0000313" key="19">
    <source>
        <dbReference type="Proteomes" id="UP000005203"/>
    </source>
</evidence>
<feature type="transmembrane region" description="Helical" evidence="17">
    <location>
        <begin position="150"/>
        <end position="169"/>
    </location>
</feature>
<name>A0A7M7L5B7_APIME</name>
<accession>A0A7M7L5B7</accession>
<comment type="catalytic activity">
    <reaction evidence="16">
        <text>12-(9Z-hexadecenoyloxy)-octadecanoate + H2O = 12-hydroxyoctadecanoate + (9Z)-hexadecenoate + H(+)</text>
        <dbReference type="Rhea" id="RHEA:52072"/>
        <dbReference type="ChEBI" id="CHEBI:15377"/>
        <dbReference type="ChEBI" id="CHEBI:15378"/>
        <dbReference type="ChEBI" id="CHEBI:32372"/>
        <dbReference type="ChEBI" id="CHEBI:84201"/>
        <dbReference type="ChEBI" id="CHEBI:136312"/>
    </reaction>
    <physiologicalReaction direction="left-to-right" evidence="16">
        <dbReference type="Rhea" id="RHEA:52073"/>
    </physiologicalReaction>
</comment>
<evidence type="ECO:0000256" key="10">
    <source>
        <dbReference type="ARBA" id="ARBA00048680"/>
    </source>
</evidence>
<comment type="catalytic activity">
    <reaction evidence="15">
        <text>13-(9Z-hexadecenoyloxy)-octadecanoate + H2O = 13-hydroxy-octadecanoate + (9Z)-hexadecenoate + H(+)</text>
        <dbReference type="Rhea" id="RHEA:52076"/>
        <dbReference type="ChEBI" id="CHEBI:15377"/>
        <dbReference type="ChEBI" id="CHEBI:15378"/>
        <dbReference type="ChEBI" id="CHEBI:32372"/>
        <dbReference type="ChEBI" id="CHEBI:136304"/>
        <dbReference type="ChEBI" id="CHEBI:136315"/>
    </reaction>
    <physiologicalReaction direction="left-to-right" evidence="15">
        <dbReference type="Rhea" id="RHEA:52077"/>
    </physiologicalReaction>
</comment>
<evidence type="ECO:0000256" key="17">
    <source>
        <dbReference type="SAM" id="Phobius"/>
    </source>
</evidence>
<gene>
    <name evidence="20" type="primary">LOC412929</name>
</gene>
<evidence type="ECO:0000256" key="14">
    <source>
        <dbReference type="ARBA" id="ARBA00049296"/>
    </source>
</evidence>
<feature type="transmembrane region" description="Helical" evidence="17">
    <location>
        <begin position="110"/>
        <end position="130"/>
    </location>
</feature>
<evidence type="ECO:0000256" key="9">
    <source>
        <dbReference type="ARBA" id="ARBA00047863"/>
    </source>
</evidence>
<keyword evidence="19" id="KW-1185">Reference proteome</keyword>
<evidence type="ECO:0000256" key="13">
    <source>
        <dbReference type="ARBA" id="ARBA00049221"/>
    </source>
</evidence>
<comment type="catalytic activity">
    <reaction evidence="1">
        <text>9-(9Z-hexadecenoyloxy)-octadecanoate + H2O = (9Z)-hexadecenoate + 9-hydroxy-octadecanoate + H(+)</text>
        <dbReference type="Rhea" id="RHEA:52068"/>
        <dbReference type="ChEBI" id="CHEBI:15377"/>
        <dbReference type="ChEBI" id="CHEBI:15378"/>
        <dbReference type="ChEBI" id="CHEBI:32372"/>
        <dbReference type="ChEBI" id="CHEBI:136286"/>
        <dbReference type="ChEBI" id="CHEBI:136309"/>
    </reaction>
    <physiologicalReaction direction="left-to-right" evidence="1">
        <dbReference type="Rhea" id="RHEA:52069"/>
    </physiologicalReaction>
</comment>